<dbReference type="InterPro" id="IPR051334">
    <property type="entry name" value="SRPK"/>
</dbReference>
<evidence type="ECO:0000256" key="7">
    <source>
        <dbReference type="ARBA" id="ARBA00047899"/>
    </source>
</evidence>
<evidence type="ECO:0000259" key="9">
    <source>
        <dbReference type="PROSITE" id="PS50011"/>
    </source>
</evidence>
<dbReference type="EC" id="2.7.11.1" evidence="1"/>
<dbReference type="GO" id="GO:0050684">
    <property type="term" value="P:regulation of mRNA processing"/>
    <property type="evidence" value="ECO:0007669"/>
    <property type="project" value="TreeGrafter"/>
</dbReference>
<keyword evidence="3" id="KW-0808">Transferase</keyword>
<evidence type="ECO:0000256" key="1">
    <source>
        <dbReference type="ARBA" id="ARBA00012513"/>
    </source>
</evidence>
<evidence type="ECO:0000313" key="10">
    <source>
        <dbReference type="EMBL" id="EGE02460.1"/>
    </source>
</evidence>
<evidence type="ECO:0000256" key="2">
    <source>
        <dbReference type="ARBA" id="ARBA00022527"/>
    </source>
</evidence>
<dbReference type="SMART" id="SM00220">
    <property type="entry name" value="S_TKc"/>
    <property type="match status" value="1"/>
</dbReference>
<evidence type="ECO:0000313" key="11">
    <source>
        <dbReference type="Proteomes" id="UP000009169"/>
    </source>
</evidence>
<sequence>MFRCLYASHRLCFKHLAWRSGITVHAYPRSQNFTQLRSLASHASAVQKPPITGFTALDERQKIEEERFGNYVAECFYPVHIGEIFQSRYQVITKLGYGATSTVWLCRDLQEHRYLTLKVNVRSKGPNPEIELTNYMKSIEDIHGGEGHVRRVLDSFSIDGTHGTHCCILYEPTGIDLSDFIHRLEGGALPQIMLRPAVRYILIALDYIHQLGIIHTDIQPNNILLGIDDQSVLLQLEQDKLERPVSRKQTPSRTIYLTREMPITKGFPILSDMGEARRAETKQRGLIQPSIYRAPEVMLDMEWDNKVDIWGLAQTIWTIFEQRHLFDNINPMGELDHGRRFAEMISLMGPPPLEFLKRSEKSLKYWDENGNWKVSHLYPIPKQSLESREIQLNGDEKKQFLEFMRKMLQWMPEDRADAQHLLFEDPWVRGGDY</sequence>
<dbReference type="AlphaFoldDB" id="F2PKP2"/>
<keyword evidence="4" id="KW-0547">Nucleotide-binding</keyword>
<evidence type="ECO:0000256" key="6">
    <source>
        <dbReference type="ARBA" id="ARBA00022840"/>
    </source>
</evidence>
<evidence type="ECO:0000256" key="8">
    <source>
        <dbReference type="ARBA" id="ARBA00048679"/>
    </source>
</evidence>
<keyword evidence="5 10" id="KW-0418">Kinase</keyword>
<evidence type="ECO:0000256" key="4">
    <source>
        <dbReference type="ARBA" id="ARBA00022741"/>
    </source>
</evidence>
<dbReference type="Pfam" id="PF00069">
    <property type="entry name" value="Pkinase"/>
    <property type="match status" value="1"/>
</dbReference>
<accession>F2PKP2</accession>
<gene>
    <name evidence="10" type="ORF">TEQG_01496</name>
</gene>
<protein>
    <recommendedName>
        <fullName evidence="1">non-specific serine/threonine protein kinase</fullName>
        <ecNumber evidence="1">2.7.11.1</ecNumber>
    </recommendedName>
</protein>
<evidence type="ECO:0000256" key="5">
    <source>
        <dbReference type="ARBA" id="ARBA00022777"/>
    </source>
</evidence>
<dbReference type="GO" id="GO:0005524">
    <property type="term" value="F:ATP binding"/>
    <property type="evidence" value="ECO:0007669"/>
    <property type="project" value="UniProtKB-KW"/>
</dbReference>
<feature type="domain" description="Protein kinase" evidence="9">
    <location>
        <begin position="89"/>
        <end position="428"/>
    </location>
</feature>
<proteinExistence type="predicted"/>
<dbReference type="Proteomes" id="UP000009169">
    <property type="component" value="Unassembled WGS sequence"/>
</dbReference>
<comment type="catalytic activity">
    <reaction evidence="7">
        <text>L-threonyl-[protein] + ATP = O-phospho-L-threonyl-[protein] + ADP + H(+)</text>
        <dbReference type="Rhea" id="RHEA:46608"/>
        <dbReference type="Rhea" id="RHEA-COMP:11060"/>
        <dbReference type="Rhea" id="RHEA-COMP:11605"/>
        <dbReference type="ChEBI" id="CHEBI:15378"/>
        <dbReference type="ChEBI" id="CHEBI:30013"/>
        <dbReference type="ChEBI" id="CHEBI:30616"/>
        <dbReference type="ChEBI" id="CHEBI:61977"/>
        <dbReference type="ChEBI" id="CHEBI:456216"/>
        <dbReference type="EC" id="2.7.11.1"/>
    </reaction>
</comment>
<dbReference type="GO" id="GO:0004674">
    <property type="term" value="F:protein serine/threonine kinase activity"/>
    <property type="evidence" value="ECO:0007669"/>
    <property type="project" value="UniProtKB-KW"/>
</dbReference>
<dbReference type="eggNOG" id="KOG1290">
    <property type="taxonomic scope" value="Eukaryota"/>
</dbReference>
<dbReference type="PROSITE" id="PS50011">
    <property type="entry name" value="PROTEIN_KINASE_DOM"/>
    <property type="match status" value="1"/>
</dbReference>
<dbReference type="VEuPathDB" id="FungiDB:TEQG_01496"/>
<reference evidence="11" key="1">
    <citation type="journal article" date="2012" name="MBio">
        <title>Comparative genome analysis of Trichophyton rubrum and related dermatophytes reveals candidate genes involved in infection.</title>
        <authorList>
            <person name="Martinez D.A."/>
            <person name="Oliver B.G."/>
            <person name="Graeser Y."/>
            <person name="Goldberg J.M."/>
            <person name="Li W."/>
            <person name="Martinez-Rossi N.M."/>
            <person name="Monod M."/>
            <person name="Shelest E."/>
            <person name="Barton R.C."/>
            <person name="Birch E."/>
            <person name="Brakhage A.A."/>
            <person name="Chen Z."/>
            <person name="Gurr S.J."/>
            <person name="Heiman D."/>
            <person name="Heitman J."/>
            <person name="Kosti I."/>
            <person name="Rossi A."/>
            <person name="Saif S."/>
            <person name="Samalova M."/>
            <person name="Saunders C.W."/>
            <person name="Shea T."/>
            <person name="Summerbell R.C."/>
            <person name="Xu J."/>
            <person name="Young S."/>
            <person name="Zeng Q."/>
            <person name="Birren B.W."/>
            <person name="Cuomo C.A."/>
            <person name="White T.C."/>
        </authorList>
    </citation>
    <scope>NUCLEOTIDE SEQUENCE [LARGE SCALE GENOMIC DNA]</scope>
    <source>
        <strain evidence="11">ATCC MYA-4606 / CBS 127.97</strain>
    </source>
</reference>
<keyword evidence="11" id="KW-1185">Reference proteome</keyword>
<dbReference type="Gene3D" id="1.10.510.10">
    <property type="entry name" value="Transferase(Phosphotransferase) domain 1"/>
    <property type="match status" value="1"/>
</dbReference>
<name>F2PKP2_TRIEC</name>
<dbReference type="EMBL" id="DS995722">
    <property type="protein sequence ID" value="EGE02460.1"/>
    <property type="molecule type" value="Genomic_DNA"/>
</dbReference>
<evidence type="ECO:0000256" key="3">
    <source>
        <dbReference type="ARBA" id="ARBA00022679"/>
    </source>
</evidence>
<dbReference type="Gene3D" id="3.30.200.20">
    <property type="entry name" value="Phosphorylase Kinase, domain 1"/>
    <property type="match status" value="1"/>
</dbReference>
<organism evidence="10 11">
    <name type="scientific">Trichophyton equinum (strain ATCC MYA-4606 / CBS 127.97)</name>
    <name type="common">Horse ringworm fungus</name>
    <dbReference type="NCBI Taxonomy" id="559882"/>
    <lineage>
        <taxon>Eukaryota</taxon>
        <taxon>Fungi</taxon>
        <taxon>Dikarya</taxon>
        <taxon>Ascomycota</taxon>
        <taxon>Pezizomycotina</taxon>
        <taxon>Eurotiomycetes</taxon>
        <taxon>Eurotiomycetidae</taxon>
        <taxon>Onygenales</taxon>
        <taxon>Arthrodermataceae</taxon>
        <taxon>Trichophyton</taxon>
    </lineage>
</organism>
<dbReference type="GO" id="GO:0000245">
    <property type="term" value="P:spliceosomal complex assembly"/>
    <property type="evidence" value="ECO:0007669"/>
    <property type="project" value="TreeGrafter"/>
</dbReference>
<dbReference type="PANTHER" id="PTHR47634:SF9">
    <property type="entry name" value="PROTEIN KINASE DOMAIN-CONTAINING PROTEIN-RELATED"/>
    <property type="match status" value="1"/>
</dbReference>
<dbReference type="SUPFAM" id="SSF56112">
    <property type="entry name" value="Protein kinase-like (PK-like)"/>
    <property type="match status" value="1"/>
</dbReference>
<dbReference type="HOGENOM" id="CLU_000288_81_1_1"/>
<keyword evidence="2" id="KW-0723">Serine/threonine-protein kinase</keyword>
<comment type="catalytic activity">
    <reaction evidence="8">
        <text>L-seryl-[protein] + ATP = O-phospho-L-seryl-[protein] + ADP + H(+)</text>
        <dbReference type="Rhea" id="RHEA:17989"/>
        <dbReference type="Rhea" id="RHEA-COMP:9863"/>
        <dbReference type="Rhea" id="RHEA-COMP:11604"/>
        <dbReference type="ChEBI" id="CHEBI:15378"/>
        <dbReference type="ChEBI" id="CHEBI:29999"/>
        <dbReference type="ChEBI" id="CHEBI:30616"/>
        <dbReference type="ChEBI" id="CHEBI:83421"/>
        <dbReference type="ChEBI" id="CHEBI:456216"/>
        <dbReference type="EC" id="2.7.11.1"/>
    </reaction>
</comment>
<dbReference type="OrthoDB" id="4170567at2759"/>
<dbReference type="InterPro" id="IPR011009">
    <property type="entry name" value="Kinase-like_dom_sf"/>
</dbReference>
<keyword evidence="6" id="KW-0067">ATP-binding</keyword>
<dbReference type="InterPro" id="IPR000719">
    <property type="entry name" value="Prot_kinase_dom"/>
</dbReference>
<dbReference type="PANTHER" id="PTHR47634">
    <property type="entry name" value="PROTEIN KINASE DOMAIN-CONTAINING PROTEIN-RELATED"/>
    <property type="match status" value="1"/>
</dbReference>